<dbReference type="AlphaFoldDB" id="A0A1B8SEJ3"/>
<dbReference type="Proteomes" id="UP000192713">
    <property type="component" value="Unassembled WGS sequence"/>
</dbReference>
<accession>A0A1B8SEJ3</accession>
<evidence type="ECO:0000313" key="8">
    <source>
        <dbReference type="Proteomes" id="UP000192713"/>
    </source>
</evidence>
<evidence type="ECO:0000256" key="1">
    <source>
        <dbReference type="SAM" id="MobiDB-lite"/>
    </source>
</evidence>
<evidence type="ECO:0000313" key="6">
    <source>
        <dbReference type="EMBL" id="ORA83543.1"/>
    </source>
</evidence>
<dbReference type="InterPro" id="IPR057446">
    <property type="entry name" value="PH_bac"/>
</dbReference>
<feature type="compositionally biased region" description="Low complexity" evidence="1">
    <location>
        <begin position="169"/>
        <end position="179"/>
    </location>
</feature>
<feature type="domain" description="PH" evidence="3">
    <location>
        <begin position="42"/>
        <end position="169"/>
    </location>
</feature>
<protein>
    <submittedName>
        <fullName evidence="5">Transporter</fullName>
    </submittedName>
</protein>
<name>A0A1B8SEJ3_9MYCO</name>
<evidence type="ECO:0000313" key="4">
    <source>
        <dbReference type="EMBL" id="NDJ88629.1"/>
    </source>
</evidence>
<evidence type="ECO:0000313" key="7">
    <source>
        <dbReference type="Proteomes" id="UP000092668"/>
    </source>
</evidence>
<dbReference type="EMBL" id="MVHU01000001">
    <property type="protein sequence ID" value="ORA83543.1"/>
    <property type="molecule type" value="Genomic_DNA"/>
</dbReference>
<sequence length="189" mass="20860">MNTPTMVASLIFAFVLVVLIAWLIRLMMRGWRHRGQLQETLIGTLPSVPDTVGPPTVAPTRGLYLGCTLAPKWNDRVVVGDLGYRTKAVLTRYPEGIMVQRSGAQPIWIPHDSVRAVRTERGIAGRTIPSLPTRPNDGVLAIRWRLPSGTEIDTGFRADDRSDHTRWLGAGDDAAPGDAQQRSNLEDDQ</sequence>
<feature type="region of interest" description="Disordered" evidence="1">
    <location>
        <begin position="153"/>
        <end position="189"/>
    </location>
</feature>
<organism evidence="5 7">
    <name type="scientific">Mycolicibacter kumamotonensis</name>
    <dbReference type="NCBI Taxonomy" id="354243"/>
    <lineage>
        <taxon>Bacteria</taxon>
        <taxon>Bacillati</taxon>
        <taxon>Actinomycetota</taxon>
        <taxon>Actinomycetes</taxon>
        <taxon>Mycobacteriales</taxon>
        <taxon>Mycobacteriaceae</taxon>
        <taxon>Mycolicibacter</taxon>
    </lineage>
</organism>
<evidence type="ECO:0000313" key="9">
    <source>
        <dbReference type="Proteomes" id="UP000466523"/>
    </source>
</evidence>
<dbReference type="OrthoDB" id="4774775at2"/>
<evidence type="ECO:0000259" key="3">
    <source>
        <dbReference type="Pfam" id="PF25362"/>
    </source>
</evidence>
<feature type="compositionally biased region" description="Basic and acidic residues" evidence="1">
    <location>
        <begin position="154"/>
        <end position="166"/>
    </location>
</feature>
<reference evidence="6 8" key="2">
    <citation type="submission" date="2017-02" db="EMBL/GenBank/DDBJ databases">
        <title>The new phylogeny of genus Mycobacterium.</title>
        <authorList>
            <person name="Tortoli E."/>
            <person name="Trovato A."/>
            <person name="Cirillo D.M."/>
        </authorList>
    </citation>
    <scope>NUCLEOTIDE SEQUENCE [LARGE SCALE GENOMIC DNA]</scope>
    <source>
        <strain evidence="6 8">DSM 45093</strain>
    </source>
</reference>
<keyword evidence="7" id="KW-1185">Reference proteome</keyword>
<evidence type="ECO:0000256" key="2">
    <source>
        <dbReference type="SAM" id="Phobius"/>
    </source>
</evidence>
<reference evidence="4 9" key="3">
    <citation type="submission" date="2020-01" db="EMBL/GenBank/DDBJ databases">
        <authorList>
            <person name="Sanchez-Estrada R."/>
            <person name="Gonzalez-Y-Merchand J.A."/>
            <person name="Rivera-Gutierrez S."/>
        </authorList>
    </citation>
    <scope>NUCLEOTIDE SEQUENCE [LARGE SCALE GENOMIC DNA]</scope>
    <source>
        <strain evidence="4 9">CST 7247</strain>
    </source>
</reference>
<reference evidence="5 7" key="1">
    <citation type="submission" date="2015-06" db="EMBL/GenBank/DDBJ databases">
        <title>Genome sequence of Mycobacterium kumamotonense strain Roo.</title>
        <authorList>
            <person name="Greninger A.L."/>
            <person name="Cunningham G."/>
            <person name="Miller S."/>
        </authorList>
    </citation>
    <scope>NUCLEOTIDE SEQUENCE [LARGE SCALE GENOMIC DNA]</scope>
    <source>
        <strain evidence="5 7">Roo</strain>
    </source>
</reference>
<dbReference type="RefSeq" id="WP_019735165.1">
    <property type="nucleotide sequence ID" value="NZ_JAACYR010000013.1"/>
</dbReference>
<dbReference type="PATRIC" id="fig|354243.3.peg.2897"/>
<keyword evidence="2" id="KW-0812">Transmembrane</keyword>
<dbReference type="Proteomes" id="UP000466523">
    <property type="component" value="Unassembled WGS sequence"/>
</dbReference>
<keyword evidence="2" id="KW-0472">Membrane</keyword>
<feature type="transmembrane region" description="Helical" evidence="2">
    <location>
        <begin position="6"/>
        <end position="24"/>
    </location>
</feature>
<dbReference type="STRING" id="354243.BST28_01295"/>
<evidence type="ECO:0000313" key="5">
    <source>
        <dbReference type="EMBL" id="OBY31142.1"/>
    </source>
</evidence>
<gene>
    <name evidence="5" type="ORF">ACT18_14015</name>
    <name evidence="6" type="ORF">BST28_01295</name>
    <name evidence="4" type="ORF">GWR20_05565</name>
</gene>
<dbReference type="EMBL" id="LFOE01000020">
    <property type="protein sequence ID" value="OBY31142.1"/>
    <property type="molecule type" value="Genomic_DNA"/>
</dbReference>
<dbReference type="Pfam" id="PF25362">
    <property type="entry name" value="bPH_11"/>
    <property type="match status" value="1"/>
</dbReference>
<dbReference type="EMBL" id="JAACYR010000013">
    <property type="protein sequence ID" value="NDJ88629.1"/>
    <property type="molecule type" value="Genomic_DNA"/>
</dbReference>
<comment type="caution">
    <text evidence="5">The sequence shown here is derived from an EMBL/GenBank/DDBJ whole genome shotgun (WGS) entry which is preliminary data.</text>
</comment>
<proteinExistence type="predicted"/>
<dbReference type="Proteomes" id="UP000092668">
    <property type="component" value="Unassembled WGS sequence"/>
</dbReference>
<keyword evidence="2" id="KW-1133">Transmembrane helix</keyword>